<reference evidence="3" key="1">
    <citation type="journal article" date="2019" name="Int. J. Syst. Evol. Microbiol.">
        <title>The Global Catalogue of Microorganisms (GCM) 10K type strain sequencing project: providing services to taxonomists for standard genome sequencing and annotation.</title>
        <authorList>
            <consortium name="The Broad Institute Genomics Platform"/>
            <consortium name="The Broad Institute Genome Sequencing Center for Infectious Disease"/>
            <person name="Wu L."/>
            <person name="Ma J."/>
        </authorList>
    </citation>
    <scope>NUCLEOTIDE SEQUENCE [LARGE SCALE GENOMIC DNA]</scope>
    <source>
        <strain evidence="3">CCM 7950</strain>
    </source>
</reference>
<feature type="signal peptide" evidence="1">
    <location>
        <begin position="1"/>
        <end position="27"/>
    </location>
</feature>
<dbReference type="RefSeq" id="WP_379097204.1">
    <property type="nucleotide sequence ID" value="NZ_JBHUFP010000005.1"/>
</dbReference>
<protein>
    <recommendedName>
        <fullName evidence="4">Lipoprotein</fullName>
    </recommendedName>
</protein>
<evidence type="ECO:0000313" key="3">
    <source>
        <dbReference type="Proteomes" id="UP001597420"/>
    </source>
</evidence>
<feature type="chain" id="PRO_5045929693" description="Lipoprotein" evidence="1">
    <location>
        <begin position="28"/>
        <end position="227"/>
    </location>
</feature>
<accession>A0ABW4NV01</accession>
<evidence type="ECO:0000313" key="2">
    <source>
        <dbReference type="EMBL" id="MFD1805861.1"/>
    </source>
</evidence>
<name>A0ABW4NV01_9PAST</name>
<dbReference type="Proteomes" id="UP001597420">
    <property type="component" value="Unassembled WGS sequence"/>
</dbReference>
<keyword evidence="3" id="KW-1185">Reference proteome</keyword>
<proteinExistence type="predicted"/>
<comment type="caution">
    <text evidence="2">The sequence shown here is derived from an EMBL/GenBank/DDBJ whole genome shotgun (WGS) entry which is preliminary data.</text>
</comment>
<evidence type="ECO:0008006" key="4">
    <source>
        <dbReference type="Google" id="ProtNLM"/>
    </source>
</evidence>
<sequence>MKFKHILRIFAFSLFFTLSGCTAGLWAGGQNSSFIPGSSDIISTGIKAKEIAKDTIRAFGRTKDKQQIVMIGDSYWYFISPKQTEQLQTLLNTKLPKAFNTKANKPIRINLTKSAKGFSTDSLWLHYQPKTEREIKIVRELGFRKTSKPEIYAKEYYFEGEIYKKAENIKLEYQFETTLPVSINTLESETNIDGSLLLTKIAATPVALATDIILLPVLLITLPFVDY</sequence>
<organism evidence="2 3">
    <name type="scientific">Pasteurella oralis</name>
    <dbReference type="NCBI Taxonomy" id="1071947"/>
    <lineage>
        <taxon>Bacteria</taxon>
        <taxon>Pseudomonadati</taxon>
        <taxon>Pseudomonadota</taxon>
        <taxon>Gammaproteobacteria</taxon>
        <taxon>Pasteurellales</taxon>
        <taxon>Pasteurellaceae</taxon>
        <taxon>Pasteurella</taxon>
    </lineage>
</organism>
<keyword evidence="1" id="KW-0732">Signal</keyword>
<evidence type="ECO:0000256" key="1">
    <source>
        <dbReference type="SAM" id="SignalP"/>
    </source>
</evidence>
<dbReference type="EMBL" id="JBHUFP010000005">
    <property type="protein sequence ID" value="MFD1805861.1"/>
    <property type="molecule type" value="Genomic_DNA"/>
</dbReference>
<dbReference type="PROSITE" id="PS51257">
    <property type="entry name" value="PROKAR_LIPOPROTEIN"/>
    <property type="match status" value="1"/>
</dbReference>
<gene>
    <name evidence="2" type="ORF">ACFSAV_05625</name>
</gene>